<evidence type="ECO:0000256" key="2">
    <source>
        <dbReference type="ARBA" id="ARBA00001968"/>
    </source>
</evidence>
<evidence type="ECO:0000256" key="17">
    <source>
        <dbReference type="ARBA" id="ARBA00025148"/>
    </source>
</evidence>
<keyword evidence="8" id="KW-0963">Cytoplasm</keyword>
<dbReference type="Gene3D" id="3.30.420.10">
    <property type="entry name" value="Ribonuclease H-like superfamily/Ribonuclease H"/>
    <property type="match status" value="1"/>
</dbReference>
<evidence type="ECO:0000256" key="12">
    <source>
        <dbReference type="ARBA" id="ARBA00022839"/>
    </source>
</evidence>
<protein>
    <recommendedName>
        <fullName evidence="7">poly(A)-specific ribonuclease</fullName>
        <ecNumber evidence="7">3.1.13.4</ecNumber>
    </recommendedName>
</protein>
<keyword evidence="9" id="KW-0540">Nuclease</keyword>
<evidence type="ECO:0000256" key="13">
    <source>
        <dbReference type="ARBA" id="ARBA00022884"/>
    </source>
</evidence>
<evidence type="ECO:0000313" key="19">
    <source>
        <dbReference type="RefSeq" id="XP_011026652.1"/>
    </source>
</evidence>
<evidence type="ECO:0000313" key="18">
    <source>
        <dbReference type="Proteomes" id="UP000694918"/>
    </source>
</evidence>
<comment type="catalytic activity">
    <reaction evidence="1">
        <text>Exonucleolytic cleavage of poly(A) to 5'-AMP.</text>
        <dbReference type="EC" id="3.1.13.4"/>
    </reaction>
</comment>
<dbReference type="GO" id="GO:0046872">
    <property type="term" value="F:metal ion binding"/>
    <property type="evidence" value="ECO:0007669"/>
    <property type="project" value="UniProtKB-KW"/>
</dbReference>
<dbReference type="PANTHER" id="PTHR10797">
    <property type="entry name" value="CCR4-NOT TRANSCRIPTION COMPLEX SUBUNIT"/>
    <property type="match status" value="1"/>
</dbReference>
<keyword evidence="14" id="KW-0805">Transcription regulation</keyword>
<dbReference type="InterPro" id="IPR012337">
    <property type="entry name" value="RNaseH-like_sf"/>
</dbReference>
<comment type="similarity">
    <text evidence="5">Belongs to the CAF1 family.</text>
</comment>
<evidence type="ECO:0000256" key="7">
    <source>
        <dbReference type="ARBA" id="ARBA00012161"/>
    </source>
</evidence>
<keyword evidence="12" id="KW-0269">Exonuclease</keyword>
<evidence type="ECO:0000256" key="16">
    <source>
        <dbReference type="ARBA" id="ARBA00023242"/>
    </source>
</evidence>
<dbReference type="GO" id="GO:0030014">
    <property type="term" value="C:CCR4-NOT complex"/>
    <property type="evidence" value="ECO:0007669"/>
    <property type="project" value="InterPro"/>
</dbReference>
<evidence type="ECO:0000256" key="9">
    <source>
        <dbReference type="ARBA" id="ARBA00022722"/>
    </source>
</evidence>
<evidence type="ECO:0000256" key="8">
    <source>
        <dbReference type="ARBA" id="ARBA00022490"/>
    </source>
</evidence>
<dbReference type="GO" id="GO:0005634">
    <property type="term" value="C:nucleus"/>
    <property type="evidence" value="ECO:0007669"/>
    <property type="project" value="UniProtKB-SubCell"/>
</dbReference>
<proteinExistence type="inferred from homology"/>
<keyword evidence="18" id="KW-1185">Reference proteome</keyword>
<dbReference type="GO" id="GO:0003723">
    <property type="term" value="F:RNA binding"/>
    <property type="evidence" value="ECO:0007669"/>
    <property type="project" value="UniProtKB-KW"/>
</dbReference>
<gene>
    <name evidence="19" type="primary">LOC105127183</name>
</gene>
<sequence>MQTPVKDIETVSWFLSKHSIDATNLTCYEDLKHNVDLLRLIQFGITVADASDKIGGTWEFNLRFDLSKDLFVSQSIQFLQDNGIDFDKLRRAGIDFDMFSQLLSRVVAKHRNLCWVTFHGLYDLSHTLRTMTNRPLSHSVAGFMSLLGIVLGDVVDIKYMACFCQGLRGGELGLAALAKILNVERVGGAHQAGSDSLLTVRVYTKMRMVYKIHETLYVGCLYGIPARICKTIVVPNTNGCCFIPYLALQHRSSVAFLPVVVVSCKLLHLLVMSCRISFLYEFVVCNWTDAFQIYI</sequence>
<keyword evidence="10" id="KW-0479">Metal-binding</keyword>
<comment type="subcellular location">
    <subcellularLocation>
        <location evidence="4">Cytoplasm</location>
    </subcellularLocation>
    <subcellularLocation>
        <location evidence="3">Nucleus</location>
    </subcellularLocation>
</comment>
<dbReference type="InterPro" id="IPR039637">
    <property type="entry name" value="CNOT7/CNOT8/Pop2"/>
</dbReference>
<dbReference type="AlphaFoldDB" id="A0AAJ6XPM2"/>
<accession>A0AAJ6XPM2</accession>
<organism evidence="18 19">
    <name type="scientific">Populus euphratica</name>
    <name type="common">Euphrates poplar</name>
    <dbReference type="NCBI Taxonomy" id="75702"/>
    <lineage>
        <taxon>Eukaryota</taxon>
        <taxon>Viridiplantae</taxon>
        <taxon>Streptophyta</taxon>
        <taxon>Embryophyta</taxon>
        <taxon>Tracheophyta</taxon>
        <taxon>Spermatophyta</taxon>
        <taxon>Magnoliopsida</taxon>
        <taxon>eudicotyledons</taxon>
        <taxon>Gunneridae</taxon>
        <taxon>Pentapetalae</taxon>
        <taxon>rosids</taxon>
        <taxon>fabids</taxon>
        <taxon>Malpighiales</taxon>
        <taxon>Salicaceae</taxon>
        <taxon>Saliceae</taxon>
        <taxon>Populus</taxon>
    </lineage>
</organism>
<name>A0AAJ6XPM2_POPEU</name>
<dbReference type="KEGG" id="peu:105127183"/>
<dbReference type="InterPro" id="IPR036397">
    <property type="entry name" value="RNaseH_sf"/>
</dbReference>
<evidence type="ECO:0000256" key="14">
    <source>
        <dbReference type="ARBA" id="ARBA00023015"/>
    </source>
</evidence>
<keyword evidence="13" id="KW-0694">RNA-binding</keyword>
<keyword evidence="16" id="KW-0539">Nucleus</keyword>
<evidence type="ECO:0000256" key="5">
    <source>
        <dbReference type="ARBA" id="ARBA00008372"/>
    </source>
</evidence>
<dbReference type="RefSeq" id="XP_011026652.1">
    <property type="nucleotide sequence ID" value="XM_011028350.1"/>
</dbReference>
<comment type="subunit">
    <text evidence="6">Component of the CCR4-NOT complex, at least composed of CRR4 and CAF1 proteins.</text>
</comment>
<dbReference type="InterPro" id="IPR006941">
    <property type="entry name" value="RNase_CAF1"/>
</dbReference>
<keyword evidence="15" id="KW-0804">Transcription</keyword>
<evidence type="ECO:0000256" key="10">
    <source>
        <dbReference type="ARBA" id="ARBA00022723"/>
    </source>
</evidence>
<dbReference type="GO" id="GO:0004535">
    <property type="term" value="F:poly(A)-specific ribonuclease activity"/>
    <property type="evidence" value="ECO:0007669"/>
    <property type="project" value="UniProtKB-EC"/>
</dbReference>
<dbReference type="SUPFAM" id="SSF53098">
    <property type="entry name" value="Ribonuclease H-like"/>
    <property type="match status" value="1"/>
</dbReference>
<dbReference type="Proteomes" id="UP000694918">
    <property type="component" value="Unplaced"/>
</dbReference>
<comment type="function">
    <text evidence="17">Ubiquitous transcription factor required for a diverse set of processes. It is a component of the CCR4 complex involved in the control of gene expression.</text>
</comment>
<dbReference type="Pfam" id="PF04857">
    <property type="entry name" value="CAF1"/>
    <property type="match status" value="1"/>
</dbReference>
<evidence type="ECO:0000256" key="4">
    <source>
        <dbReference type="ARBA" id="ARBA00004496"/>
    </source>
</evidence>
<evidence type="ECO:0000256" key="6">
    <source>
        <dbReference type="ARBA" id="ARBA00011757"/>
    </source>
</evidence>
<dbReference type="GO" id="GO:0005737">
    <property type="term" value="C:cytoplasm"/>
    <property type="evidence" value="ECO:0007669"/>
    <property type="project" value="UniProtKB-SubCell"/>
</dbReference>
<dbReference type="EC" id="3.1.13.4" evidence="7"/>
<comment type="cofactor">
    <cofactor evidence="2">
        <name>a divalent metal cation</name>
        <dbReference type="ChEBI" id="CHEBI:60240"/>
    </cofactor>
</comment>
<reference evidence="19" key="1">
    <citation type="submission" date="2025-08" db="UniProtKB">
        <authorList>
            <consortium name="RefSeq"/>
        </authorList>
    </citation>
    <scope>IDENTIFICATION</scope>
</reference>
<evidence type="ECO:0000256" key="11">
    <source>
        <dbReference type="ARBA" id="ARBA00022801"/>
    </source>
</evidence>
<evidence type="ECO:0000256" key="15">
    <source>
        <dbReference type="ARBA" id="ARBA00023163"/>
    </source>
</evidence>
<evidence type="ECO:0000256" key="1">
    <source>
        <dbReference type="ARBA" id="ARBA00001663"/>
    </source>
</evidence>
<dbReference type="GeneID" id="105127183"/>
<evidence type="ECO:0000256" key="3">
    <source>
        <dbReference type="ARBA" id="ARBA00004123"/>
    </source>
</evidence>
<keyword evidence="11" id="KW-0378">Hydrolase</keyword>